<dbReference type="EMBL" id="KX349300">
    <property type="protein sequence ID" value="AOO13620.1"/>
    <property type="molecule type" value="Genomic_DNA"/>
</dbReference>
<protein>
    <submittedName>
        <fullName evidence="3">Uncharacterized protein</fullName>
    </submittedName>
</protein>
<evidence type="ECO:0000313" key="1">
    <source>
        <dbReference type="EMBL" id="AOO13188.1"/>
    </source>
</evidence>
<evidence type="ECO:0000313" key="4">
    <source>
        <dbReference type="EMBL" id="AOO14704.1"/>
    </source>
</evidence>
<dbReference type="Proteomes" id="UP000223288">
    <property type="component" value="Segment"/>
</dbReference>
<gene>
    <name evidence="1" type="ORF">LIS021110_074</name>
    <name evidence="2" type="ORF">Np111211_074</name>
    <name evidence="3" type="ORF">Np450711_074</name>
    <name evidence="4" type="ORF">Sn230910_074</name>
</gene>
<evidence type="ECO:0000313" key="6">
    <source>
        <dbReference type="Proteomes" id="UP000224257"/>
    </source>
</evidence>
<evidence type="ECO:0000313" key="2">
    <source>
        <dbReference type="EMBL" id="AOO13620.1"/>
    </source>
</evidence>
<sequence>MTKLDSFSLNQQVQYKDQTGFITFIDPSYITICIKEWDKTPQEKLGSKHPTRQCNLLVYPHDWKNVKLIHIG</sequence>
<dbReference type="Proteomes" id="UP000223981">
    <property type="component" value="Segment"/>
</dbReference>
<dbReference type="Proteomes" id="UP000224257">
    <property type="component" value="Segment"/>
</dbReference>
<dbReference type="EMBL" id="KX349305">
    <property type="protein sequence ID" value="AOO14704.1"/>
    <property type="molecule type" value="Genomic_DNA"/>
</dbReference>
<name>A0A1D7SJF2_9CAUD</name>
<evidence type="ECO:0000313" key="5">
    <source>
        <dbReference type="Proteomes" id="UP000223288"/>
    </source>
</evidence>
<accession>A0A1D7SJF2</accession>
<organism evidence="3 6">
    <name type="scientific">Cyanophage S-RIM14</name>
    <dbReference type="NCBI Taxonomy" id="1278423"/>
    <lineage>
        <taxon>Viruses</taxon>
        <taxon>Duplodnaviria</taxon>
        <taxon>Heunggongvirae</taxon>
        <taxon>Uroviricota</taxon>
        <taxon>Caudoviricetes</taxon>
        <taxon>Pantevenvirales</taxon>
        <taxon>Kyanoviridae</taxon>
        <taxon>Ahtivirus</taxon>
        <taxon>Ahtivirus sagseatwo</taxon>
    </lineage>
</organism>
<proteinExistence type="predicted"/>
<dbReference type="Proteomes" id="UP000225808">
    <property type="component" value="Segment"/>
</dbReference>
<dbReference type="EMBL" id="KX349298">
    <property type="protein sequence ID" value="AOO13188.1"/>
    <property type="molecule type" value="Genomic_DNA"/>
</dbReference>
<dbReference type="EMBL" id="KX349301">
    <property type="protein sequence ID" value="AOO13836.1"/>
    <property type="molecule type" value="Genomic_DNA"/>
</dbReference>
<evidence type="ECO:0000313" key="3">
    <source>
        <dbReference type="EMBL" id="AOO13836.1"/>
    </source>
</evidence>
<reference evidence="5 6" key="1">
    <citation type="journal article" date="2016" name="Environ. Microbiol.">
        <title>Genomic diversification of marine cyanophages into stable ecotypes.</title>
        <authorList>
            <person name="Marston M.F."/>
            <person name="Martiny J.B."/>
        </authorList>
    </citation>
    <scope>NUCLEOTIDE SEQUENCE [LARGE SCALE GENOMIC DNA]</scope>
    <source>
        <strain evidence="1">LIS_02_1110</strain>
        <strain evidence="2">Np_11_1211</strain>
        <strain evidence="3">Np_45_0711</strain>
        <strain evidence="4">Sn_23_0910</strain>
    </source>
</reference>